<keyword evidence="2" id="KW-1185">Reference proteome</keyword>
<evidence type="ECO:0000313" key="1">
    <source>
        <dbReference type="EMBL" id="GBP05168.1"/>
    </source>
</evidence>
<dbReference type="Proteomes" id="UP000299102">
    <property type="component" value="Unassembled WGS sequence"/>
</dbReference>
<dbReference type="EMBL" id="BGZK01000016">
    <property type="protein sequence ID" value="GBP05168.1"/>
    <property type="molecule type" value="Genomic_DNA"/>
</dbReference>
<sequence>MHLSHSLRVRESTLVGSGHRHCTLHSRSTTEVREMARALNAWEGRSMAAIFMRVSRKPFLDVTGSCRRASAFDRCPRH</sequence>
<reference evidence="1 2" key="1">
    <citation type="journal article" date="2019" name="Commun. Biol.">
        <title>The bagworm genome reveals a unique fibroin gene that provides high tensile strength.</title>
        <authorList>
            <person name="Kono N."/>
            <person name="Nakamura H."/>
            <person name="Ohtoshi R."/>
            <person name="Tomita M."/>
            <person name="Numata K."/>
            <person name="Arakawa K."/>
        </authorList>
    </citation>
    <scope>NUCLEOTIDE SEQUENCE [LARGE SCALE GENOMIC DNA]</scope>
</reference>
<protein>
    <submittedName>
        <fullName evidence="1">Uncharacterized protein</fullName>
    </submittedName>
</protein>
<evidence type="ECO:0000313" key="2">
    <source>
        <dbReference type="Proteomes" id="UP000299102"/>
    </source>
</evidence>
<proteinExistence type="predicted"/>
<name>A0A4C1SVD1_EUMVA</name>
<gene>
    <name evidence="1" type="ORF">EVAR_3476_1</name>
</gene>
<accession>A0A4C1SVD1</accession>
<dbReference type="AlphaFoldDB" id="A0A4C1SVD1"/>
<organism evidence="1 2">
    <name type="scientific">Eumeta variegata</name>
    <name type="common">Bagworm moth</name>
    <name type="synonym">Eumeta japonica</name>
    <dbReference type="NCBI Taxonomy" id="151549"/>
    <lineage>
        <taxon>Eukaryota</taxon>
        <taxon>Metazoa</taxon>
        <taxon>Ecdysozoa</taxon>
        <taxon>Arthropoda</taxon>
        <taxon>Hexapoda</taxon>
        <taxon>Insecta</taxon>
        <taxon>Pterygota</taxon>
        <taxon>Neoptera</taxon>
        <taxon>Endopterygota</taxon>
        <taxon>Lepidoptera</taxon>
        <taxon>Glossata</taxon>
        <taxon>Ditrysia</taxon>
        <taxon>Tineoidea</taxon>
        <taxon>Psychidae</taxon>
        <taxon>Oiketicinae</taxon>
        <taxon>Eumeta</taxon>
    </lineage>
</organism>
<comment type="caution">
    <text evidence="1">The sequence shown here is derived from an EMBL/GenBank/DDBJ whole genome shotgun (WGS) entry which is preliminary data.</text>
</comment>